<organism evidence="7 8">
    <name type="scientific">Naasia aerilata</name>
    <dbReference type="NCBI Taxonomy" id="1162966"/>
    <lineage>
        <taxon>Bacteria</taxon>
        <taxon>Bacillati</taxon>
        <taxon>Actinomycetota</taxon>
        <taxon>Actinomycetes</taxon>
        <taxon>Micrococcales</taxon>
        <taxon>Microbacteriaceae</taxon>
        <taxon>Naasia</taxon>
    </lineage>
</organism>
<dbReference type="RefSeq" id="WP_350226670.1">
    <property type="nucleotide sequence ID" value="NZ_AP027731.1"/>
</dbReference>
<proteinExistence type="predicted"/>
<keyword evidence="4 5" id="KW-0472">Membrane</keyword>
<protein>
    <recommendedName>
        <fullName evidence="6">Major facilitator superfamily (MFS) profile domain-containing protein</fullName>
    </recommendedName>
</protein>
<dbReference type="Pfam" id="PF07690">
    <property type="entry name" value="MFS_1"/>
    <property type="match status" value="1"/>
</dbReference>
<keyword evidence="3 5" id="KW-1133">Transmembrane helix</keyword>
<dbReference type="InterPro" id="IPR011701">
    <property type="entry name" value="MFS"/>
</dbReference>
<feature type="domain" description="Major facilitator superfamily (MFS) profile" evidence="6">
    <location>
        <begin position="1"/>
        <end position="204"/>
    </location>
</feature>
<dbReference type="Gene3D" id="1.20.1250.20">
    <property type="entry name" value="MFS general substrate transporter like domains"/>
    <property type="match status" value="1"/>
</dbReference>
<evidence type="ECO:0000256" key="1">
    <source>
        <dbReference type="ARBA" id="ARBA00004651"/>
    </source>
</evidence>
<dbReference type="PROSITE" id="PS50850">
    <property type="entry name" value="MFS"/>
    <property type="match status" value="1"/>
</dbReference>
<feature type="transmembrane region" description="Helical" evidence="5">
    <location>
        <begin position="43"/>
        <end position="65"/>
    </location>
</feature>
<accession>A0ABN6XQ04</accession>
<feature type="transmembrane region" description="Helical" evidence="5">
    <location>
        <begin position="12"/>
        <end position="37"/>
    </location>
</feature>
<evidence type="ECO:0000259" key="6">
    <source>
        <dbReference type="PROSITE" id="PS50850"/>
    </source>
</evidence>
<feature type="transmembrane region" description="Helical" evidence="5">
    <location>
        <begin position="175"/>
        <end position="194"/>
    </location>
</feature>
<evidence type="ECO:0000313" key="7">
    <source>
        <dbReference type="EMBL" id="BDZ47104.1"/>
    </source>
</evidence>
<dbReference type="PANTHER" id="PTHR42718:SF42">
    <property type="entry name" value="EXPORT PROTEIN"/>
    <property type="match status" value="1"/>
</dbReference>
<name>A0ABN6XQ04_9MICO</name>
<dbReference type="InterPro" id="IPR020846">
    <property type="entry name" value="MFS_dom"/>
</dbReference>
<reference evidence="8" key="1">
    <citation type="journal article" date="2019" name="Int. J. Syst. Evol. Microbiol.">
        <title>The Global Catalogue of Microorganisms (GCM) 10K type strain sequencing project: providing services to taxonomists for standard genome sequencing and annotation.</title>
        <authorList>
            <consortium name="The Broad Institute Genomics Platform"/>
            <consortium name="The Broad Institute Genome Sequencing Center for Infectious Disease"/>
            <person name="Wu L."/>
            <person name="Ma J."/>
        </authorList>
    </citation>
    <scope>NUCLEOTIDE SEQUENCE [LARGE SCALE GENOMIC DNA]</scope>
    <source>
        <strain evidence="8">NBRC 108725</strain>
    </source>
</reference>
<comment type="subcellular location">
    <subcellularLocation>
        <location evidence="1">Cell membrane</location>
        <topology evidence="1">Multi-pass membrane protein</topology>
    </subcellularLocation>
</comment>
<gene>
    <name evidence="7" type="ORF">GCM10025866_30130</name>
</gene>
<sequence length="204" mass="20995">MLPLSLFTIRNFGWGNIATTFFYAALALGPLVVTLFLQQVAGYPATLAGLATLPPALFSIFLGGTSGSLAGRFGSRLFMTVGPLLAAAGFAWMLLVRDPVDFWTQLLPGLLLFGLGLVATVPALTSAVLGSIPPSRNGIASAVNNAVARISGLVAVAFLGVIVGPRLGVEGLHRALLVTLVLMLLAAAASFAGIRRPESSPQAP</sequence>
<evidence type="ECO:0000256" key="5">
    <source>
        <dbReference type="SAM" id="Phobius"/>
    </source>
</evidence>
<feature type="transmembrane region" description="Helical" evidence="5">
    <location>
        <begin position="77"/>
        <end position="95"/>
    </location>
</feature>
<evidence type="ECO:0000256" key="4">
    <source>
        <dbReference type="ARBA" id="ARBA00023136"/>
    </source>
</evidence>
<dbReference type="EMBL" id="AP027731">
    <property type="protein sequence ID" value="BDZ47104.1"/>
    <property type="molecule type" value="Genomic_DNA"/>
</dbReference>
<feature type="transmembrane region" description="Helical" evidence="5">
    <location>
        <begin position="142"/>
        <end position="163"/>
    </location>
</feature>
<dbReference type="Proteomes" id="UP001321498">
    <property type="component" value="Chromosome"/>
</dbReference>
<feature type="transmembrane region" description="Helical" evidence="5">
    <location>
        <begin position="107"/>
        <end position="130"/>
    </location>
</feature>
<dbReference type="SUPFAM" id="SSF103473">
    <property type="entry name" value="MFS general substrate transporter"/>
    <property type="match status" value="1"/>
</dbReference>
<evidence type="ECO:0000313" key="8">
    <source>
        <dbReference type="Proteomes" id="UP001321498"/>
    </source>
</evidence>
<dbReference type="InterPro" id="IPR036259">
    <property type="entry name" value="MFS_trans_sf"/>
</dbReference>
<keyword evidence="8" id="KW-1185">Reference proteome</keyword>
<keyword evidence="2 5" id="KW-0812">Transmembrane</keyword>
<dbReference type="PANTHER" id="PTHR42718">
    <property type="entry name" value="MAJOR FACILITATOR SUPERFAMILY MULTIDRUG TRANSPORTER MFSC"/>
    <property type="match status" value="1"/>
</dbReference>
<evidence type="ECO:0000256" key="2">
    <source>
        <dbReference type="ARBA" id="ARBA00022692"/>
    </source>
</evidence>
<evidence type="ECO:0000256" key="3">
    <source>
        <dbReference type="ARBA" id="ARBA00022989"/>
    </source>
</evidence>